<dbReference type="AlphaFoldDB" id="A0A0V1BPZ2"/>
<dbReference type="PANTHER" id="PTHR21422">
    <property type="entry name" value="RAB3 GTPASE-ACTIVATING PROTEIN CATALYTIC SUBUNIT"/>
    <property type="match status" value="1"/>
</dbReference>
<evidence type="ECO:0000313" key="8">
    <source>
        <dbReference type="Proteomes" id="UP000054776"/>
    </source>
</evidence>
<comment type="subcellular location">
    <subcellularLocation>
        <location evidence="1">Cytoplasm</location>
    </subcellularLocation>
</comment>
<dbReference type="InterPro" id="IPR026147">
    <property type="entry name" value="Rab3GAP1_conserved"/>
</dbReference>
<protein>
    <recommendedName>
        <fullName evidence="3">Rab3 GTPase-activating protein catalytic subunit</fullName>
    </recommendedName>
</protein>
<evidence type="ECO:0000256" key="4">
    <source>
        <dbReference type="ARBA" id="ARBA00022468"/>
    </source>
</evidence>
<feature type="non-terminal residue" evidence="7">
    <location>
        <position position="889"/>
    </location>
</feature>
<reference evidence="7 8" key="1">
    <citation type="submission" date="2015-01" db="EMBL/GenBank/DDBJ databases">
        <title>Evolution of Trichinella species and genotypes.</title>
        <authorList>
            <person name="Korhonen P.K."/>
            <person name="Edoardo P."/>
            <person name="Giuseppe L.R."/>
            <person name="Gasser R.B."/>
        </authorList>
    </citation>
    <scope>NUCLEOTIDE SEQUENCE [LARGE SCALE GENOMIC DNA]</scope>
    <source>
        <strain evidence="7">ISS3</strain>
    </source>
</reference>
<proteinExistence type="inferred from homology"/>
<name>A0A0V1BPZ2_TRISP</name>
<dbReference type="OrthoDB" id="17346at2759"/>
<accession>A0A0V1BPZ2</accession>
<dbReference type="EMBL" id="JYDH01000023">
    <property type="protein sequence ID" value="KRY38796.1"/>
    <property type="molecule type" value="Genomic_DNA"/>
</dbReference>
<dbReference type="InterPro" id="IPR045700">
    <property type="entry name" value="Rab3GAP1"/>
</dbReference>
<comment type="similarity">
    <text evidence="2">Belongs to the Rab3-GAP catalytic subunit family.</text>
</comment>
<organism evidence="7 8">
    <name type="scientific">Trichinella spiralis</name>
    <name type="common">Trichina worm</name>
    <dbReference type="NCBI Taxonomy" id="6334"/>
    <lineage>
        <taxon>Eukaryota</taxon>
        <taxon>Metazoa</taxon>
        <taxon>Ecdysozoa</taxon>
        <taxon>Nematoda</taxon>
        <taxon>Enoplea</taxon>
        <taxon>Dorylaimia</taxon>
        <taxon>Trichinellida</taxon>
        <taxon>Trichinellidae</taxon>
        <taxon>Trichinella</taxon>
    </lineage>
</organism>
<evidence type="ECO:0000259" key="6">
    <source>
        <dbReference type="Pfam" id="PF13890"/>
    </source>
</evidence>
<evidence type="ECO:0000256" key="1">
    <source>
        <dbReference type="ARBA" id="ARBA00004496"/>
    </source>
</evidence>
<sequence>LLRIMLCNVSDFAFNGFLSSARSDADERVLGITCQQQDETTENVRTRQTITVRTKSPREKISKLFQRSKTNTTTSSPATADLHAVAEMSSLEEYYEIKDFHCSTDFDKLTRDIEEKIEKLNSEIISKNDNLPYVIELNVNGKFCSNDSNNVANDISCLFLKIQSGLVNSFNVQFQGKELKIGYYDFSKYFKNEKSQQLAFYNAKVDYPFERIKNLLYDRSGFEFFLNNTYVRYYGIEKYVEIVSETVLKEGCMGFCQNFHTRTYFEPLFIAKSLDSSCMEYVESLASKLFHGFSLCSVRLPSQVTELNTVFFTDCWLENCMFTVEMIFTWNGSNRSLSVCQYQCIHGLSASCALRDCRFLYLILKCSSSPEKPSNRLFNYYFFENKIYGTVYALHSPSHMPDGPVFLNASVEMNNELVNSHYDVLDEIIKYEIAFVFKENDNYIDLPREFSFVPGFKEVQEIISNSKGLAGRLSLAIFCLLLIDEKLVAVFWKEFVCRLFNHMRNINFLHNCDSEVYVSQKDNLWPLQYKFEMLNFCLQNMRAERELQSKSSSEFFNCYENAEEVRRDLHPEGRLKPHDTNMLIKHPEEHVYEPILRSSRLADFIFECELHTQMGDHHTFANQEERLQNDLNKLQRNFLLSDMQAFKAANLNCCFEDFVRWCSPKDIEFNGKEWKLSERMSNKEGWYLVWTNAVPLPISQQGNIFDFNKTAKKILDYFVEVTWNELYELILPYADNGEVHFRDYMPEIFQQFKSCFKNKKLPEYLELLRLMEKLYEHCAAFNSIFENLKFCIKQEEHLLPNLKRIVAEMVSIGYAKIDDAALYGFIEKFFQFSSTKNRVQPNNQQYILHGFAKNDTSSRLCPQRIYLDVENDSMNAYISYNVDVEHFSF</sequence>
<dbReference type="PANTHER" id="PTHR21422:SF9">
    <property type="entry name" value="RAB3 GTPASE-ACTIVATING PROTEIN CATALYTIC SUBUNIT"/>
    <property type="match status" value="1"/>
</dbReference>
<comment type="caution">
    <text evidence="7">The sequence shown here is derived from an EMBL/GenBank/DDBJ whole genome shotgun (WGS) entry which is preliminary data.</text>
</comment>
<keyword evidence="8" id="KW-1185">Reference proteome</keyword>
<feature type="domain" description="Rab3GAP catalytic subunit conserved" evidence="6">
    <location>
        <begin position="570"/>
        <end position="718"/>
    </location>
</feature>
<dbReference type="GO" id="GO:0005096">
    <property type="term" value="F:GTPase activator activity"/>
    <property type="evidence" value="ECO:0007669"/>
    <property type="project" value="UniProtKB-KW"/>
</dbReference>
<dbReference type="Pfam" id="PF13890">
    <property type="entry name" value="Rab3-GTPase_cat"/>
    <property type="match status" value="1"/>
</dbReference>
<gene>
    <name evidence="7" type="primary">rbg-1</name>
    <name evidence="7" type="ORF">T01_12501</name>
</gene>
<dbReference type="GO" id="GO:0005737">
    <property type="term" value="C:cytoplasm"/>
    <property type="evidence" value="ECO:0007669"/>
    <property type="project" value="UniProtKB-SubCell"/>
</dbReference>
<keyword evidence="5" id="KW-0963">Cytoplasm</keyword>
<keyword evidence="4" id="KW-0343">GTPase activation</keyword>
<evidence type="ECO:0000256" key="2">
    <source>
        <dbReference type="ARBA" id="ARBA00008856"/>
    </source>
</evidence>
<evidence type="ECO:0000256" key="5">
    <source>
        <dbReference type="ARBA" id="ARBA00022490"/>
    </source>
</evidence>
<evidence type="ECO:0000313" key="7">
    <source>
        <dbReference type="EMBL" id="KRY38796.1"/>
    </source>
</evidence>
<dbReference type="Proteomes" id="UP000054776">
    <property type="component" value="Unassembled WGS sequence"/>
</dbReference>
<feature type="non-terminal residue" evidence="7">
    <location>
        <position position="1"/>
    </location>
</feature>
<evidence type="ECO:0000256" key="3">
    <source>
        <dbReference type="ARBA" id="ARBA00015817"/>
    </source>
</evidence>